<comment type="caution">
    <text evidence="1">The sequence shown here is derived from an EMBL/GenBank/DDBJ whole genome shotgun (WGS) entry which is preliminary data.</text>
</comment>
<dbReference type="InterPro" id="IPR038062">
    <property type="entry name" value="ScdA-like_N_sf"/>
</dbReference>
<dbReference type="Proteomes" id="UP000032233">
    <property type="component" value="Unassembled WGS sequence"/>
</dbReference>
<reference evidence="1 2" key="1">
    <citation type="submission" date="2013-11" db="EMBL/GenBank/DDBJ databases">
        <title>Metagenomic analysis of a methanogenic consortium involved in long chain n-alkane degradation.</title>
        <authorList>
            <person name="Davidova I.A."/>
            <person name="Callaghan A.V."/>
            <person name="Wawrik B."/>
            <person name="Pruitt S."/>
            <person name="Marks C."/>
            <person name="Duncan K.E."/>
            <person name="Suflita J.M."/>
        </authorList>
    </citation>
    <scope>NUCLEOTIDE SEQUENCE [LARGE SCALE GENOMIC DNA]</scope>
    <source>
        <strain evidence="1 2">SPR</strain>
    </source>
</reference>
<dbReference type="EMBL" id="AZAC01000014">
    <property type="protein sequence ID" value="KIX13578.1"/>
    <property type="molecule type" value="Genomic_DNA"/>
</dbReference>
<protein>
    <recommendedName>
        <fullName evidence="3">DUF1858 domain-containing protein</fullName>
    </recommendedName>
</protein>
<dbReference type="SUPFAM" id="SSF140683">
    <property type="entry name" value="SP0561-like"/>
    <property type="match status" value="1"/>
</dbReference>
<evidence type="ECO:0008006" key="3">
    <source>
        <dbReference type="Google" id="ProtNLM"/>
    </source>
</evidence>
<evidence type="ECO:0000313" key="1">
    <source>
        <dbReference type="EMBL" id="KIX13578.1"/>
    </source>
</evidence>
<dbReference type="Gene3D" id="1.10.3910.10">
    <property type="entry name" value="SP0561-like"/>
    <property type="match status" value="1"/>
</dbReference>
<organism evidence="1 2">
    <name type="scientific">Dethiosulfatarculus sandiegensis</name>
    <dbReference type="NCBI Taxonomy" id="1429043"/>
    <lineage>
        <taxon>Bacteria</taxon>
        <taxon>Pseudomonadati</taxon>
        <taxon>Thermodesulfobacteriota</taxon>
        <taxon>Desulfarculia</taxon>
        <taxon>Desulfarculales</taxon>
        <taxon>Desulfarculaceae</taxon>
        <taxon>Dethiosulfatarculus</taxon>
    </lineage>
</organism>
<proteinExistence type="predicted"/>
<sequence>MSKENSINQGMTVLDVVHRFPSTEEVFRSYDQKAGVCVLCEALFETLEGFAGRFGIDLDELLNRLEKSPPGKST</sequence>
<dbReference type="InParanoid" id="A0A0D2HSS9"/>
<name>A0A0D2HSS9_9BACT</name>
<accession>A0A0D2HSS9</accession>
<dbReference type="AlphaFoldDB" id="A0A0D2HSS9"/>
<gene>
    <name evidence="1" type="ORF">X474_10970</name>
</gene>
<dbReference type="RefSeq" id="WP_044348587.1">
    <property type="nucleotide sequence ID" value="NZ_AZAC01000014.1"/>
</dbReference>
<dbReference type="STRING" id="1429043.X474_10970"/>
<keyword evidence="2" id="KW-1185">Reference proteome</keyword>
<evidence type="ECO:0000313" key="2">
    <source>
        <dbReference type="Proteomes" id="UP000032233"/>
    </source>
</evidence>